<proteinExistence type="predicted"/>
<evidence type="ECO:0000313" key="2">
    <source>
        <dbReference type="Proteomes" id="UP000799118"/>
    </source>
</evidence>
<dbReference type="Proteomes" id="UP000799118">
    <property type="component" value="Unassembled WGS sequence"/>
</dbReference>
<organism evidence="1 2">
    <name type="scientific">Gymnopus androsaceus JB14</name>
    <dbReference type="NCBI Taxonomy" id="1447944"/>
    <lineage>
        <taxon>Eukaryota</taxon>
        <taxon>Fungi</taxon>
        <taxon>Dikarya</taxon>
        <taxon>Basidiomycota</taxon>
        <taxon>Agaricomycotina</taxon>
        <taxon>Agaricomycetes</taxon>
        <taxon>Agaricomycetidae</taxon>
        <taxon>Agaricales</taxon>
        <taxon>Marasmiineae</taxon>
        <taxon>Omphalotaceae</taxon>
        <taxon>Gymnopus</taxon>
    </lineage>
</organism>
<dbReference type="OrthoDB" id="2803783at2759"/>
<accession>A0A6A4GA05</accession>
<feature type="non-terminal residue" evidence="1">
    <location>
        <position position="1"/>
    </location>
</feature>
<name>A0A6A4GA05_9AGAR</name>
<dbReference type="EMBL" id="ML771819">
    <property type="protein sequence ID" value="KAE9382301.1"/>
    <property type="molecule type" value="Genomic_DNA"/>
</dbReference>
<gene>
    <name evidence="1" type="ORF">BT96DRAFT_767828</name>
</gene>
<evidence type="ECO:0000313" key="1">
    <source>
        <dbReference type="EMBL" id="KAE9382301.1"/>
    </source>
</evidence>
<keyword evidence="2" id="KW-1185">Reference proteome</keyword>
<sequence>GGSYTNLVARWIELERINTWRTKVTGLAGKSLRPSELTAWIVSGRYGQRSKPIKNVAEFGAMVWIWWTSLQPQWREMGPTQRHLPVDKFGDQWKSLDHCGANGWLSFLACLRWWGE</sequence>
<feature type="non-terminal residue" evidence="1">
    <location>
        <position position="116"/>
    </location>
</feature>
<protein>
    <submittedName>
        <fullName evidence="1">Uncharacterized protein</fullName>
    </submittedName>
</protein>
<reference evidence="1" key="1">
    <citation type="journal article" date="2019" name="Environ. Microbiol.">
        <title>Fungal ecological strategies reflected in gene transcription - a case study of two litter decomposers.</title>
        <authorList>
            <person name="Barbi F."/>
            <person name="Kohler A."/>
            <person name="Barry K."/>
            <person name="Baskaran P."/>
            <person name="Daum C."/>
            <person name="Fauchery L."/>
            <person name="Ihrmark K."/>
            <person name="Kuo A."/>
            <person name="LaButti K."/>
            <person name="Lipzen A."/>
            <person name="Morin E."/>
            <person name="Grigoriev I.V."/>
            <person name="Henrissat B."/>
            <person name="Lindahl B."/>
            <person name="Martin F."/>
        </authorList>
    </citation>
    <scope>NUCLEOTIDE SEQUENCE</scope>
    <source>
        <strain evidence="1">JB14</strain>
    </source>
</reference>
<dbReference type="AlphaFoldDB" id="A0A6A4GA05"/>